<protein>
    <submittedName>
        <fullName evidence="5">AraC-like DNA-binding protein</fullName>
    </submittedName>
</protein>
<dbReference type="InterPro" id="IPR009057">
    <property type="entry name" value="Homeodomain-like_sf"/>
</dbReference>
<dbReference type="Gene3D" id="1.10.10.60">
    <property type="entry name" value="Homeodomain-like"/>
    <property type="match status" value="1"/>
</dbReference>
<dbReference type="InterPro" id="IPR050204">
    <property type="entry name" value="AraC_XylS_family_regulators"/>
</dbReference>
<dbReference type="InterPro" id="IPR018060">
    <property type="entry name" value="HTH_AraC"/>
</dbReference>
<evidence type="ECO:0000256" key="1">
    <source>
        <dbReference type="ARBA" id="ARBA00023015"/>
    </source>
</evidence>
<dbReference type="EMBL" id="QEOB01000003">
    <property type="protein sequence ID" value="PVX85650.1"/>
    <property type="molecule type" value="Genomic_DNA"/>
</dbReference>
<gene>
    <name evidence="5" type="ORF">C7402_103227</name>
</gene>
<evidence type="ECO:0000313" key="6">
    <source>
        <dbReference type="Proteomes" id="UP000245712"/>
    </source>
</evidence>
<dbReference type="RefSeq" id="WP_116610175.1">
    <property type="nucleotide sequence ID" value="NZ_QEOB01000003.1"/>
</dbReference>
<evidence type="ECO:0000313" key="5">
    <source>
        <dbReference type="EMBL" id="PVX85650.1"/>
    </source>
</evidence>
<keyword evidence="6" id="KW-1185">Reference proteome</keyword>
<dbReference type="PROSITE" id="PS01124">
    <property type="entry name" value="HTH_ARAC_FAMILY_2"/>
    <property type="match status" value="1"/>
</dbReference>
<dbReference type="PANTHER" id="PTHR46796">
    <property type="entry name" value="HTH-TYPE TRANSCRIPTIONAL ACTIVATOR RHAS-RELATED"/>
    <property type="match status" value="1"/>
</dbReference>
<dbReference type="Proteomes" id="UP000245712">
    <property type="component" value="Unassembled WGS sequence"/>
</dbReference>
<evidence type="ECO:0000256" key="3">
    <source>
        <dbReference type="ARBA" id="ARBA00023163"/>
    </source>
</evidence>
<comment type="caution">
    <text evidence="5">The sequence shown here is derived from an EMBL/GenBank/DDBJ whole genome shotgun (WGS) entry which is preliminary data.</text>
</comment>
<feature type="domain" description="HTH araC/xylS-type" evidence="4">
    <location>
        <begin position="229"/>
        <end position="330"/>
    </location>
</feature>
<proteinExistence type="predicted"/>
<keyword evidence="3" id="KW-0804">Transcription</keyword>
<evidence type="ECO:0000256" key="2">
    <source>
        <dbReference type="ARBA" id="ARBA00023125"/>
    </source>
</evidence>
<dbReference type="SUPFAM" id="SSF46689">
    <property type="entry name" value="Homeodomain-like"/>
    <property type="match status" value="2"/>
</dbReference>
<dbReference type="SMART" id="SM00342">
    <property type="entry name" value="HTH_ARAC"/>
    <property type="match status" value="1"/>
</dbReference>
<dbReference type="InterPro" id="IPR035418">
    <property type="entry name" value="AraC-bd_2"/>
</dbReference>
<organism evidence="5 6">
    <name type="scientific">Paraburkholderia unamae</name>
    <dbReference type="NCBI Taxonomy" id="219649"/>
    <lineage>
        <taxon>Bacteria</taxon>
        <taxon>Pseudomonadati</taxon>
        <taxon>Pseudomonadota</taxon>
        <taxon>Betaproteobacteria</taxon>
        <taxon>Burkholderiales</taxon>
        <taxon>Burkholderiaceae</taxon>
        <taxon>Paraburkholderia</taxon>
    </lineage>
</organism>
<accession>A0ABX5KX40</accession>
<dbReference type="Pfam" id="PF14525">
    <property type="entry name" value="AraC_binding_2"/>
    <property type="match status" value="1"/>
</dbReference>
<reference evidence="5 6" key="1">
    <citation type="submission" date="2018-05" db="EMBL/GenBank/DDBJ databases">
        <title>Genomic Encyclopedia of Type Strains, Phase IV (KMG-V): Genome sequencing to study the core and pangenomes of soil and plant-associated prokaryotes.</title>
        <authorList>
            <person name="Whitman W."/>
        </authorList>
    </citation>
    <scope>NUCLEOTIDE SEQUENCE [LARGE SCALE GENOMIC DNA]</scope>
    <source>
        <strain evidence="5 6">SCZa-39</strain>
    </source>
</reference>
<sequence length="333" mass="37437">MYPPSLLEDRPVLPQRFLLLRTMDIAEAHAVVAGLYAPFDWSLSRNRRRGSHPVSVHAVRSGSLNVATLAYGHEVDIRPDHVGCGLLVTTVLAGEVSQTWRDGRYAGGTAGQIFLTSNDNRPTFHYSASAEVLKVSLPQQKIDALCWQWMGRRGTSPVRFCLPKVESGASRPWLLLLDYLIRNLDAPPETQTLLSERIEELLILHLLANVTHNYSDRVLHAATTTREYRRARSFVEDHLCESLTLADIARAAGCSIRSLTRAFQLAGDVSPMRFLQELRLQRIHSALCHGTETHVTIADIALHWGFGHVGEFNRQYRIRFGESPSQTRERIVS</sequence>
<name>A0ABX5KX40_9BURK</name>
<evidence type="ECO:0000259" key="4">
    <source>
        <dbReference type="PROSITE" id="PS01124"/>
    </source>
</evidence>
<dbReference type="Pfam" id="PF12833">
    <property type="entry name" value="HTH_18"/>
    <property type="match status" value="1"/>
</dbReference>
<keyword evidence="1" id="KW-0805">Transcription regulation</keyword>
<keyword evidence="2" id="KW-0238">DNA-binding</keyword>